<dbReference type="PRINTS" id="PR00723">
    <property type="entry name" value="SUBTILISIN"/>
</dbReference>
<dbReference type="PANTHER" id="PTHR43806">
    <property type="entry name" value="PEPTIDASE S8"/>
    <property type="match status" value="1"/>
</dbReference>
<protein>
    <submittedName>
        <fullName evidence="9">Subtilase family protein</fullName>
    </submittedName>
</protein>
<dbReference type="PANTHER" id="PTHR43806:SF11">
    <property type="entry name" value="CEREVISIN-RELATED"/>
    <property type="match status" value="1"/>
</dbReference>
<evidence type="ECO:0000256" key="2">
    <source>
        <dbReference type="ARBA" id="ARBA00022670"/>
    </source>
</evidence>
<dbReference type="Gene3D" id="3.40.50.200">
    <property type="entry name" value="Peptidase S8/S53 domain"/>
    <property type="match status" value="1"/>
</dbReference>
<name>A0A1G7TQT5_9HYPH</name>
<dbReference type="InterPro" id="IPR006311">
    <property type="entry name" value="TAT_signal"/>
</dbReference>
<dbReference type="RefSeq" id="WP_176762523.1">
    <property type="nucleotide sequence ID" value="NZ_FNCS01000002.1"/>
</dbReference>
<feature type="active site" description="Charge relay system" evidence="5">
    <location>
        <position position="375"/>
    </location>
</feature>
<feature type="compositionally biased region" description="Low complexity" evidence="7">
    <location>
        <begin position="46"/>
        <end position="76"/>
    </location>
</feature>
<keyword evidence="2 5" id="KW-0645">Protease</keyword>
<dbReference type="CDD" id="cd05561">
    <property type="entry name" value="Peptidases_S8_4"/>
    <property type="match status" value="1"/>
</dbReference>
<dbReference type="PROSITE" id="PS51318">
    <property type="entry name" value="TAT"/>
    <property type="match status" value="1"/>
</dbReference>
<dbReference type="PROSITE" id="PS00136">
    <property type="entry name" value="SUBTILASE_ASP"/>
    <property type="match status" value="1"/>
</dbReference>
<dbReference type="EMBL" id="FNCS01000002">
    <property type="protein sequence ID" value="SDG37324.1"/>
    <property type="molecule type" value="Genomic_DNA"/>
</dbReference>
<gene>
    <name evidence="9" type="ORF">SAMN04487974_102267</name>
</gene>
<keyword evidence="3 5" id="KW-0378">Hydrolase</keyword>
<evidence type="ECO:0000259" key="8">
    <source>
        <dbReference type="Pfam" id="PF00082"/>
    </source>
</evidence>
<dbReference type="InterPro" id="IPR050131">
    <property type="entry name" value="Peptidase_S8_subtilisin-like"/>
</dbReference>
<evidence type="ECO:0000256" key="5">
    <source>
        <dbReference type="PROSITE-ProRule" id="PRU01240"/>
    </source>
</evidence>
<evidence type="ECO:0000256" key="6">
    <source>
        <dbReference type="RuleBase" id="RU003355"/>
    </source>
</evidence>
<accession>A0A1G7TQT5</accession>
<dbReference type="InterPro" id="IPR000209">
    <property type="entry name" value="Peptidase_S8/S53_dom"/>
</dbReference>
<feature type="active site" description="Charge relay system" evidence="5">
    <location>
        <position position="188"/>
    </location>
</feature>
<dbReference type="Pfam" id="PF00082">
    <property type="entry name" value="Peptidase_S8"/>
    <property type="match status" value="1"/>
</dbReference>
<dbReference type="InterPro" id="IPR036852">
    <property type="entry name" value="Peptidase_S8/S53_dom_sf"/>
</dbReference>
<dbReference type="STRING" id="440168.SAMN04487974_102267"/>
<dbReference type="InterPro" id="IPR023828">
    <property type="entry name" value="Peptidase_S8_Ser-AS"/>
</dbReference>
<evidence type="ECO:0000256" key="4">
    <source>
        <dbReference type="ARBA" id="ARBA00022825"/>
    </source>
</evidence>
<evidence type="ECO:0000313" key="9">
    <source>
        <dbReference type="EMBL" id="SDG37324.1"/>
    </source>
</evidence>
<evidence type="ECO:0000256" key="3">
    <source>
        <dbReference type="ARBA" id="ARBA00022801"/>
    </source>
</evidence>
<feature type="active site" description="Charge relay system" evidence="5">
    <location>
        <position position="220"/>
    </location>
</feature>
<evidence type="ECO:0000313" key="10">
    <source>
        <dbReference type="Proteomes" id="UP000199495"/>
    </source>
</evidence>
<feature type="region of interest" description="Disordered" evidence="7">
    <location>
        <begin position="46"/>
        <end position="81"/>
    </location>
</feature>
<comment type="similarity">
    <text evidence="1 5 6">Belongs to the peptidase S8 family.</text>
</comment>
<sequence>MDNDGASQPKSMRRRALLARLGLTAAMVYVAPTVLQLSAARASDSVSGASRASRATRPSRASVPSRATPQPQAQPSRPAPARPVELVVALDADEGFALLEDDGFLLISRRQLGLLGKWVGRFRAPAGLSYDQAMARAIALLPVGAVHHNDLYRTSEMLCVDDECAAFSLVGWPQPEPCTAAPVIGMIDTGINPDHEALAGQSLEMLSADTDGRAAAGLVHGTAVAALLIGRADTRTPGLLPNARLVAVDAFHADTAGDAADAYSLLQALDQLADAGVDIINMSFAGPGNELLEEATLLLHERGIALVAAAGNDGPRAEPLYPPAYGHVVAVTAIDSQGTVYRQAVTGEHIRFAAPGVGLWTAASVSGGRLRSGTSYAAPFVTAALAVARLENPDLPIEETVTLLADRAVDLGDAGWDGVYGWGLVDASTLCLLPA</sequence>
<proteinExistence type="inferred from homology"/>
<dbReference type="InterPro" id="IPR023827">
    <property type="entry name" value="Peptidase_S8_Asp-AS"/>
</dbReference>
<evidence type="ECO:0000256" key="1">
    <source>
        <dbReference type="ARBA" id="ARBA00011073"/>
    </source>
</evidence>
<dbReference type="GO" id="GO:0006508">
    <property type="term" value="P:proteolysis"/>
    <property type="evidence" value="ECO:0007669"/>
    <property type="project" value="UniProtKB-KW"/>
</dbReference>
<dbReference type="InterPro" id="IPR015500">
    <property type="entry name" value="Peptidase_S8_subtilisin-rel"/>
</dbReference>
<reference evidence="9 10" key="1">
    <citation type="submission" date="2016-10" db="EMBL/GenBank/DDBJ databases">
        <authorList>
            <person name="de Groot N.N."/>
        </authorList>
    </citation>
    <scope>NUCLEOTIDE SEQUENCE [LARGE SCALE GENOMIC DNA]</scope>
    <source>
        <strain evidence="9 10">CGMCC 1.10267</strain>
    </source>
</reference>
<evidence type="ECO:0000256" key="7">
    <source>
        <dbReference type="SAM" id="MobiDB-lite"/>
    </source>
</evidence>
<dbReference type="PROSITE" id="PS00138">
    <property type="entry name" value="SUBTILASE_SER"/>
    <property type="match status" value="1"/>
</dbReference>
<keyword evidence="4 5" id="KW-0720">Serine protease</keyword>
<dbReference type="AlphaFoldDB" id="A0A1G7TQT5"/>
<dbReference type="SUPFAM" id="SSF52743">
    <property type="entry name" value="Subtilisin-like"/>
    <property type="match status" value="1"/>
</dbReference>
<dbReference type="PROSITE" id="PS51892">
    <property type="entry name" value="SUBTILASE"/>
    <property type="match status" value="1"/>
</dbReference>
<organism evidence="9 10">
    <name type="scientific">Pelagibacterium luteolum</name>
    <dbReference type="NCBI Taxonomy" id="440168"/>
    <lineage>
        <taxon>Bacteria</taxon>
        <taxon>Pseudomonadati</taxon>
        <taxon>Pseudomonadota</taxon>
        <taxon>Alphaproteobacteria</taxon>
        <taxon>Hyphomicrobiales</taxon>
        <taxon>Devosiaceae</taxon>
        <taxon>Pelagibacterium</taxon>
    </lineage>
</organism>
<dbReference type="GO" id="GO:0004252">
    <property type="term" value="F:serine-type endopeptidase activity"/>
    <property type="evidence" value="ECO:0007669"/>
    <property type="project" value="UniProtKB-UniRule"/>
</dbReference>
<dbReference type="Proteomes" id="UP000199495">
    <property type="component" value="Unassembled WGS sequence"/>
</dbReference>
<feature type="domain" description="Peptidase S8/S53" evidence="8">
    <location>
        <begin position="182"/>
        <end position="423"/>
    </location>
</feature>
<keyword evidence="10" id="KW-1185">Reference proteome</keyword>